<evidence type="ECO:0000313" key="4">
    <source>
        <dbReference type="RefSeq" id="XP_026675592.1"/>
    </source>
</evidence>
<name>A0AAJ7SED1_9HYME</name>
<dbReference type="GeneID" id="108632593"/>
<dbReference type="InterPro" id="IPR050300">
    <property type="entry name" value="GDXG_lipolytic_enzyme"/>
</dbReference>
<dbReference type="Gene3D" id="3.40.50.1820">
    <property type="entry name" value="alpha/beta hydrolase"/>
    <property type="match status" value="1"/>
</dbReference>
<dbReference type="CTD" id="33907"/>
<feature type="domain" description="BD-FAE-like" evidence="2">
    <location>
        <begin position="68"/>
        <end position="243"/>
    </location>
</feature>
<dbReference type="Pfam" id="PF20434">
    <property type="entry name" value="BD-FAE"/>
    <property type="match status" value="1"/>
</dbReference>
<gene>
    <name evidence="4" type="primary">LOC108632593</name>
</gene>
<evidence type="ECO:0000259" key="2">
    <source>
        <dbReference type="Pfam" id="PF20434"/>
    </source>
</evidence>
<evidence type="ECO:0000313" key="3">
    <source>
        <dbReference type="Proteomes" id="UP000694925"/>
    </source>
</evidence>
<dbReference type="KEGG" id="ccal:108632593"/>
<dbReference type="GO" id="GO:0004061">
    <property type="term" value="F:arylformamidase activity"/>
    <property type="evidence" value="ECO:0007669"/>
    <property type="project" value="TreeGrafter"/>
</dbReference>
<organism evidence="3 4">
    <name type="scientific">Ceratina calcarata</name>
    <dbReference type="NCBI Taxonomy" id="156304"/>
    <lineage>
        <taxon>Eukaryota</taxon>
        <taxon>Metazoa</taxon>
        <taxon>Ecdysozoa</taxon>
        <taxon>Arthropoda</taxon>
        <taxon>Hexapoda</taxon>
        <taxon>Insecta</taxon>
        <taxon>Pterygota</taxon>
        <taxon>Neoptera</taxon>
        <taxon>Endopterygota</taxon>
        <taxon>Hymenoptera</taxon>
        <taxon>Apocrita</taxon>
        <taxon>Aculeata</taxon>
        <taxon>Apoidea</taxon>
        <taxon>Anthophila</taxon>
        <taxon>Apidae</taxon>
        <taxon>Ceratina</taxon>
        <taxon>Zadontomerus</taxon>
    </lineage>
</organism>
<accession>A0AAJ7SED1</accession>
<keyword evidence="3" id="KW-1185">Reference proteome</keyword>
<dbReference type="PANTHER" id="PTHR48081:SF33">
    <property type="entry name" value="KYNURENINE FORMAMIDASE"/>
    <property type="match status" value="1"/>
</dbReference>
<sequence length="293" mass="33451">MSDSESERLLSPSKWSKRFDSIQLELHYYNFVKQVTEDVRKTIKHKLDVPYGTTERTKYDVYGTDLPKDSPIFVFIHGGYWQESSKDLATVPVPVFVRNGIKVITVGYDLCPNVKIGDIITEIKMAVENILQFALNLGCRNVWVAGHSAGAHLAVSLLYDKQWLDEMKKQEYLHLLKGVVLISGVYNLTPLVDTSYNTALKLTKDEIETYSFNAPDVKIGVHIDRLKTIVVVGECDSPWFIGQSRECAQKLLTVVDNIQYILLRENVDHFDIVEKLMDEEFILTKTILNSVFN</sequence>
<reference evidence="4" key="1">
    <citation type="submission" date="2025-08" db="UniProtKB">
        <authorList>
            <consortium name="RefSeq"/>
        </authorList>
    </citation>
    <scope>IDENTIFICATION</scope>
    <source>
        <tissue evidence="4">Whole body</tissue>
    </source>
</reference>
<protein>
    <submittedName>
        <fullName evidence="4">Kynurenine formamidase</fullName>
    </submittedName>
</protein>
<dbReference type="InterPro" id="IPR029058">
    <property type="entry name" value="AB_hydrolase_fold"/>
</dbReference>
<dbReference type="AlphaFoldDB" id="A0AAJ7SED1"/>
<proteinExistence type="predicted"/>
<dbReference type="PANTHER" id="PTHR48081">
    <property type="entry name" value="AB HYDROLASE SUPERFAMILY PROTEIN C4A8.06C"/>
    <property type="match status" value="1"/>
</dbReference>
<dbReference type="Proteomes" id="UP000694925">
    <property type="component" value="Unplaced"/>
</dbReference>
<dbReference type="InterPro" id="IPR049492">
    <property type="entry name" value="BD-FAE-like_dom"/>
</dbReference>
<dbReference type="SUPFAM" id="SSF53474">
    <property type="entry name" value="alpha/beta-Hydrolases"/>
    <property type="match status" value="1"/>
</dbReference>
<dbReference type="RefSeq" id="XP_026675592.1">
    <property type="nucleotide sequence ID" value="XM_026819791.1"/>
</dbReference>
<keyword evidence="1" id="KW-0378">Hydrolase</keyword>
<evidence type="ECO:0000256" key="1">
    <source>
        <dbReference type="ARBA" id="ARBA00022801"/>
    </source>
</evidence>